<protein>
    <recommendedName>
        <fullName evidence="1">Transcriptional repressor PaaX-like central Cas2-like domain-containing protein</fullName>
    </recommendedName>
</protein>
<evidence type="ECO:0000259" key="1">
    <source>
        <dbReference type="Pfam" id="PF20803"/>
    </source>
</evidence>
<dbReference type="EMBL" id="PEZW01000009">
    <property type="protein sequence ID" value="PIS07829.1"/>
    <property type="molecule type" value="Genomic_DNA"/>
</dbReference>
<dbReference type="PANTHER" id="PTHR30319">
    <property type="entry name" value="PHENYLACETIC ACID REGULATOR-RELATED TRANSCRIPTIONAL REPRESSOR"/>
    <property type="match status" value="1"/>
</dbReference>
<name>A0A2H0W6X0_9BACT</name>
<dbReference type="Gene3D" id="1.10.10.10">
    <property type="entry name" value="Winged helix-like DNA-binding domain superfamily/Winged helix DNA-binding domain"/>
    <property type="match status" value="1"/>
</dbReference>
<dbReference type="SUPFAM" id="SSF143430">
    <property type="entry name" value="TTP0101/SSO1404-like"/>
    <property type="match status" value="1"/>
</dbReference>
<dbReference type="GO" id="GO:0006351">
    <property type="term" value="P:DNA-templated transcription"/>
    <property type="evidence" value="ECO:0007669"/>
    <property type="project" value="TreeGrafter"/>
</dbReference>
<dbReference type="InterPro" id="IPR036390">
    <property type="entry name" value="WH_DNA-bd_sf"/>
</dbReference>
<dbReference type="InterPro" id="IPR036388">
    <property type="entry name" value="WH-like_DNA-bd_sf"/>
</dbReference>
<dbReference type="AlphaFoldDB" id="A0A2H0W6X0"/>
<evidence type="ECO:0000313" key="3">
    <source>
        <dbReference type="Proteomes" id="UP000231382"/>
    </source>
</evidence>
<reference evidence="3" key="1">
    <citation type="submission" date="2017-09" db="EMBL/GenBank/DDBJ databases">
        <title>Depth-based differentiation of microbial function through sediment-hosted aquifers and enrichment of novel symbionts in the deep terrestrial subsurface.</title>
        <authorList>
            <person name="Probst A.J."/>
            <person name="Ladd B."/>
            <person name="Jarett J.K."/>
            <person name="Geller-Mcgrath D.E."/>
            <person name="Sieber C.M.K."/>
            <person name="Emerson J.B."/>
            <person name="Anantharaman K."/>
            <person name="Thomas B.C."/>
            <person name="Malmstrom R."/>
            <person name="Stieglmeier M."/>
            <person name="Klingl A."/>
            <person name="Woyke T."/>
            <person name="Ryan C.M."/>
            <person name="Banfield J.F."/>
        </authorList>
    </citation>
    <scope>NUCLEOTIDE SEQUENCE [LARGE SCALE GENOMIC DNA]</scope>
</reference>
<comment type="caution">
    <text evidence="2">The sequence shown here is derived from an EMBL/GenBank/DDBJ whole genome shotgun (WGS) entry which is preliminary data.</text>
</comment>
<dbReference type="SUPFAM" id="SSF46785">
    <property type="entry name" value="Winged helix' DNA-binding domain"/>
    <property type="match status" value="1"/>
</dbReference>
<evidence type="ECO:0000313" key="2">
    <source>
        <dbReference type="EMBL" id="PIS07829.1"/>
    </source>
</evidence>
<gene>
    <name evidence="2" type="ORF">COT78_01160</name>
</gene>
<dbReference type="InterPro" id="IPR048846">
    <property type="entry name" value="PaaX-like_central"/>
</dbReference>
<sequence length="195" mass="22342">MKKSSKKIIKLTASQILINITKLGVPFFTKSSTYSVSANKFADELEAEESEIKSKIQYLKRHGYIEDFVEGKERYYEITPKGVNKIEQSQFEDSFDLDFGRWDGKWRIIIFDIPKAKNRARDCFRRKLVKAGFQNIQASVYVFPFECAKPIAQLSSELGLRGEVVVMISEIIQGEENLIKQFIDVGILQKADLSA</sequence>
<proteinExistence type="predicted"/>
<dbReference type="PANTHER" id="PTHR30319:SF1">
    <property type="entry name" value="TRANSCRIPTIONAL REPRESSOR PAAX"/>
    <property type="match status" value="1"/>
</dbReference>
<dbReference type="Gene3D" id="3.30.70.2650">
    <property type="match status" value="1"/>
</dbReference>
<feature type="domain" description="Transcriptional repressor PaaX-like central Cas2-like" evidence="1">
    <location>
        <begin position="101"/>
        <end position="177"/>
    </location>
</feature>
<dbReference type="Proteomes" id="UP000231382">
    <property type="component" value="Unassembled WGS sequence"/>
</dbReference>
<dbReference type="Pfam" id="PF20803">
    <property type="entry name" value="PaaX_M"/>
    <property type="match status" value="1"/>
</dbReference>
<accession>A0A2H0W6X0</accession>
<organism evidence="2 3">
    <name type="scientific">Candidatus Berkelbacteria bacterium CG10_big_fil_rev_8_21_14_0_10_43_13</name>
    <dbReference type="NCBI Taxonomy" id="1974514"/>
    <lineage>
        <taxon>Bacteria</taxon>
        <taxon>Candidatus Berkelbacteria</taxon>
    </lineage>
</organism>